<keyword evidence="2" id="KW-1185">Reference proteome</keyword>
<evidence type="ECO:0000313" key="2">
    <source>
        <dbReference type="Proteomes" id="UP001523565"/>
    </source>
</evidence>
<dbReference type="Proteomes" id="UP001523565">
    <property type="component" value="Unassembled WGS sequence"/>
</dbReference>
<reference evidence="1 2" key="1">
    <citation type="journal article" date="2022" name="Genome Biol. Evol.">
        <title>Host diet, physiology and behaviors set the stage for Lachnospiraceae cladogenesis.</title>
        <authorList>
            <person name="Vera-Ponce De Leon A."/>
            <person name="Schneider M."/>
            <person name="Jahnes B.C."/>
            <person name="Sadowski V."/>
            <person name="Camuy-Velez L.A."/>
            <person name="Duan J."/>
            <person name="Sabree Z.L."/>
        </authorList>
    </citation>
    <scope>NUCLEOTIDE SEQUENCE [LARGE SCALE GENOMIC DNA]</scope>
    <source>
        <strain evidence="1 2">PAL227</strain>
    </source>
</reference>
<proteinExistence type="predicted"/>
<sequence length="221" mass="25882">MKVTYIYHSAFLVETDHHVLIFDYYKGKLPEFDQTKPVYAFASHAHFDHYNKEILTWGATCILADDIVADKSENIHFIGPDMSMTLGDIKIQTLRSTDEGVAFLVACEGKKLYFAGDLNWWHWREESDAYNQEMARNYQREIDKLKGEHIDLAFIPLDPRLEDAYYLGLDYFMKQTDTDVVIPMHMWGKYQIQERLHHDQRAASYQSKVKEIVSKGDSFLL</sequence>
<dbReference type="Pfam" id="PF13483">
    <property type="entry name" value="Lactamase_B_3"/>
    <property type="match status" value="1"/>
</dbReference>
<name>A0ABT1EFD0_9FIRM</name>
<dbReference type="EMBL" id="JAMZFV010000003">
    <property type="protein sequence ID" value="MCP1109417.1"/>
    <property type="molecule type" value="Genomic_DNA"/>
</dbReference>
<comment type="caution">
    <text evidence="1">The sequence shown here is derived from an EMBL/GenBank/DDBJ whole genome shotgun (WGS) entry which is preliminary data.</text>
</comment>
<dbReference type="PANTHER" id="PTHR42967:SF1">
    <property type="entry name" value="MBL FOLD METALLO-HYDROLASE"/>
    <property type="match status" value="1"/>
</dbReference>
<dbReference type="PANTHER" id="PTHR42967">
    <property type="entry name" value="METAL DEPENDENT HYDROLASE"/>
    <property type="match status" value="1"/>
</dbReference>
<protein>
    <submittedName>
        <fullName evidence="1">MBL fold metallo-hydrolase</fullName>
    </submittedName>
</protein>
<dbReference type="RefSeq" id="WP_262068326.1">
    <property type="nucleotide sequence ID" value="NZ_JAMXOC010000003.1"/>
</dbReference>
<dbReference type="Gene3D" id="3.60.15.10">
    <property type="entry name" value="Ribonuclease Z/Hydroxyacylglutathione hydrolase-like"/>
    <property type="match status" value="1"/>
</dbReference>
<gene>
    <name evidence="1" type="ORF">NK118_04030</name>
</gene>
<dbReference type="InterPro" id="IPR036866">
    <property type="entry name" value="RibonucZ/Hydroxyglut_hydro"/>
</dbReference>
<dbReference type="SUPFAM" id="SSF56281">
    <property type="entry name" value="Metallo-hydrolase/oxidoreductase"/>
    <property type="match status" value="1"/>
</dbReference>
<organism evidence="1 2">
    <name type="scientific">Ohessyouella blattaphilus</name>
    <dbReference type="NCBI Taxonomy" id="2949333"/>
    <lineage>
        <taxon>Bacteria</taxon>
        <taxon>Bacillati</taxon>
        <taxon>Bacillota</taxon>
        <taxon>Clostridia</taxon>
        <taxon>Lachnospirales</taxon>
        <taxon>Lachnospiraceae</taxon>
        <taxon>Ohessyouella</taxon>
    </lineage>
</organism>
<accession>A0ABT1EFD0</accession>
<evidence type="ECO:0000313" key="1">
    <source>
        <dbReference type="EMBL" id="MCP1109417.1"/>
    </source>
</evidence>